<comment type="caution">
    <text evidence="1">The sequence shown here is derived from an EMBL/GenBank/DDBJ whole genome shotgun (WGS) entry which is preliminary data.</text>
</comment>
<gene>
    <name evidence="1" type="ORF">HPB50_003495</name>
</gene>
<sequence length="149" mass="16333">MQDRKFLTSPCCLTVVMALDFPFSQTATLQLWAPSSRTGTPPEPGRSRHNREAEEAVAQAKEPPGVPKYSCTSQKVSEGRKRKSRPRAALHRLCGGISRSKVRSNGRPWPRRKTNAVTGSSTVLSVPPEPNSCVTVEATQRYGILAIQC</sequence>
<protein>
    <submittedName>
        <fullName evidence="1">Uncharacterized protein</fullName>
    </submittedName>
</protein>
<organism evidence="1 2">
    <name type="scientific">Hyalomma asiaticum</name>
    <name type="common">Tick</name>
    <dbReference type="NCBI Taxonomy" id="266040"/>
    <lineage>
        <taxon>Eukaryota</taxon>
        <taxon>Metazoa</taxon>
        <taxon>Ecdysozoa</taxon>
        <taxon>Arthropoda</taxon>
        <taxon>Chelicerata</taxon>
        <taxon>Arachnida</taxon>
        <taxon>Acari</taxon>
        <taxon>Parasitiformes</taxon>
        <taxon>Ixodida</taxon>
        <taxon>Ixodoidea</taxon>
        <taxon>Ixodidae</taxon>
        <taxon>Hyalomminae</taxon>
        <taxon>Hyalomma</taxon>
    </lineage>
</organism>
<accession>A0ACB7SMI1</accession>
<proteinExistence type="predicted"/>
<name>A0ACB7SMI1_HYAAI</name>
<evidence type="ECO:0000313" key="1">
    <source>
        <dbReference type="EMBL" id="KAH6935129.1"/>
    </source>
</evidence>
<keyword evidence="2" id="KW-1185">Reference proteome</keyword>
<dbReference type="Proteomes" id="UP000821845">
    <property type="component" value="Chromosome 3"/>
</dbReference>
<evidence type="ECO:0000313" key="2">
    <source>
        <dbReference type="Proteomes" id="UP000821845"/>
    </source>
</evidence>
<dbReference type="EMBL" id="CM023483">
    <property type="protein sequence ID" value="KAH6935129.1"/>
    <property type="molecule type" value="Genomic_DNA"/>
</dbReference>
<reference evidence="1" key="1">
    <citation type="submission" date="2020-05" db="EMBL/GenBank/DDBJ databases">
        <title>Large-scale comparative analyses of tick genomes elucidate their genetic diversity and vector capacities.</title>
        <authorList>
            <person name="Jia N."/>
            <person name="Wang J."/>
            <person name="Shi W."/>
            <person name="Du L."/>
            <person name="Sun Y."/>
            <person name="Zhan W."/>
            <person name="Jiang J."/>
            <person name="Wang Q."/>
            <person name="Zhang B."/>
            <person name="Ji P."/>
            <person name="Sakyi L.B."/>
            <person name="Cui X."/>
            <person name="Yuan T."/>
            <person name="Jiang B."/>
            <person name="Yang W."/>
            <person name="Lam T.T.-Y."/>
            <person name="Chang Q."/>
            <person name="Ding S."/>
            <person name="Wang X."/>
            <person name="Zhu J."/>
            <person name="Ruan X."/>
            <person name="Zhao L."/>
            <person name="Wei J."/>
            <person name="Que T."/>
            <person name="Du C."/>
            <person name="Cheng J."/>
            <person name="Dai P."/>
            <person name="Han X."/>
            <person name="Huang E."/>
            <person name="Gao Y."/>
            <person name="Liu J."/>
            <person name="Shao H."/>
            <person name="Ye R."/>
            <person name="Li L."/>
            <person name="Wei W."/>
            <person name="Wang X."/>
            <person name="Wang C."/>
            <person name="Yang T."/>
            <person name="Huo Q."/>
            <person name="Li W."/>
            <person name="Guo W."/>
            <person name="Chen H."/>
            <person name="Zhou L."/>
            <person name="Ni X."/>
            <person name="Tian J."/>
            <person name="Zhou Y."/>
            <person name="Sheng Y."/>
            <person name="Liu T."/>
            <person name="Pan Y."/>
            <person name="Xia L."/>
            <person name="Li J."/>
            <person name="Zhao F."/>
            <person name="Cao W."/>
        </authorList>
    </citation>
    <scope>NUCLEOTIDE SEQUENCE</scope>
    <source>
        <strain evidence="1">Hyas-2018</strain>
    </source>
</reference>